<feature type="transmembrane region" description="Helical" evidence="1">
    <location>
        <begin position="109"/>
        <end position="131"/>
    </location>
</feature>
<reference evidence="2 3" key="1">
    <citation type="submission" date="2017-09" db="EMBL/GenBank/DDBJ databases">
        <title>Genome sequencing of Besnoitia besnoiti strain Bb-Ger1.</title>
        <authorList>
            <person name="Schares G."/>
            <person name="Venepally P."/>
            <person name="Lorenzi H.A."/>
        </authorList>
    </citation>
    <scope>NUCLEOTIDE SEQUENCE [LARGE SCALE GENOMIC DNA]</scope>
    <source>
        <strain evidence="2 3">Bb-Ger1</strain>
    </source>
</reference>
<dbReference type="GeneID" id="40311972"/>
<keyword evidence="1" id="KW-0812">Transmembrane</keyword>
<dbReference type="Proteomes" id="UP000224006">
    <property type="component" value="Unassembled WGS sequence"/>
</dbReference>
<sequence length="169" mass="19118">MQTEASVRYHCVRIRDRLAEQIVSALAKIRDPEQYQAALNAYLGAVQMARVAVLRGKEFADLTIVCPFMPTYLDENTVADEQKNLAIYAISKQTAGREILHRITRTKLAFVPVFMPIAGLAWIGTGVRSAARKLTSLFRRKTIGKLRLRQPPSRKLDGEEKLKTNVYED</sequence>
<evidence type="ECO:0000256" key="1">
    <source>
        <dbReference type="SAM" id="Phobius"/>
    </source>
</evidence>
<keyword evidence="3" id="KW-1185">Reference proteome</keyword>
<comment type="caution">
    <text evidence="2">The sequence shown here is derived from an EMBL/GenBank/DDBJ whole genome shotgun (WGS) entry which is preliminary data.</text>
</comment>
<protein>
    <recommendedName>
        <fullName evidence="4">Transmembrane protein</fullName>
    </recommendedName>
</protein>
<keyword evidence="1" id="KW-1133">Transmembrane helix</keyword>
<dbReference type="OrthoDB" id="330603at2759"/>
<name>A0A2A9M9L1_BESBE</name>
<organism evidence="2 3">
    <name type="scientific">Besnoitia besnoiti</name>
    <name type="common">Apicomplexan protozoan</name>
    <dbReference type="NCBI Taxonomy" id="94643"/>
    <lineage>
        <taxon>Eukaryota</taxon>
        <taxon>Sar</taxon>
        <taxon>Alveolata</taxon>
        <taxon>Apicomplexa</taxon>
        <taxon>Conoidasida</taxon>
        <taxon>Coccidia</taxon>
        <taxon>Eucoccidiorida</taxon>
        <taxon>Eimeriorina</taxon>
        <taxon>Sarcocystidae</taxon>
        <taxon>Besnoitia</taxon>
    </lineage>
</organism>
<evidence type="ECO:0008006" key="4">
    <source>
        <dbReference type="Google" id="ProtNLM"/>
    </source>
</evidence>
<dbReference type="EMBL" id="NWUJ01000007">
    <property type="protein sequence ID" value="PFH33894.1"/>
    <property type="molecule type" value="Genomic_DNA"/>
</dbReference>
<dbReference type="KEGG" id="bbes:BESB_070460"/>
<evidence type="ECO:0000313" key="3">
    <source>
        <dbReference type="Proteomes" id="UP000224006"/>
    </source>
</evidence>
<proteinExistence type="predicted"/>
<gene>
    <name evidence="2" type="ORF">BESB_070460</name>
</gene>
<accession>A0A2A9M9L1</accession>
<dbReference type="AlphaFoldDB" id="A0A2A9M9L1"/>
<keyword evidence="1" id="KW-0472">Membrane</keyword>
<evidence type="ECO:0000313" key="2">
    <source>
        <dbReference type="EMBL" id="PFH33894.1"/>
    </source>
</evidence>
<dbReference type="RefSeq" id="XP_029217903.1">
    <property type="nucleotide sequence ID" value="XM_029365419.1"/>
</dbReference>
<dbReference type="VEuPathDB" id="ToxoDB:BESB_070460"/>